<feature type="domain" description="Rap-GAP" evidence="3">
    <location>
        <begin position="1691"/>
        <end position="1942"/>
    </location>
</feature>
<dbReference type="InterPro" id="IPR000331">
    <property type="entry name" value="Rap/Ran_GAP_dom"/>
</dbReference>
<protein>
    <submittedName>
        <fullName evidence="4">Tuberin</fullName>
    </submittedName>
</protein>
<dbReference type="GO" id="GO:0005634">
    <property type="term" value="C:nucleus"/>
    <property type="evidence" value="ECO:0007669"/>
    <property type="project" value="InterPro"/>
</dbReference>
<dbReference type="InterPro" id="IPR018515">
    <property type="entry name" value="Tuberin-type_domain"/>
</dbReference>
<feature type="compositionally biased region" description="Polar residues" evidence="2">
    <location>
        <begin position="882"/>
        <end position="894"/>
    </location>
</feature>
<dbReference type="FunFam" id="3.40.50.11210:FF:000007">
    <property type="entry name" value="Tuberous sclerosis 2"/>
    <property type="match status" value="1"/>
</dbReference>
<feature type="compositionally biased region" description="Basic and acidic residues" evidence="2">
    <location>
        <begin position="1"/>
        <end position="15"/>
    </location>
</feature>
<keyword evidence="5" id="KW-1185">Reference proteome</keyword>
<dbReference type="PANTHER" id="PTHR10063">
    <property type="entry name" value="TUBERIN"/>
    <property type="match status" value="1"/>
</dbReference>
<dbReference type="Pfam" id="PF02145">
    <property type="entry name" value="Rap_GAP"/>
    <property type="match status" value="1"/>
</dbReference>
<accession>A0AAF1BHZ5</accession>
<dbReference type="InterPro" id="IPR024584">
    <property type="entry name" value="Tuberin_N"/>
</dbReference>
<dbReference type="Proteomes" id="UP000827549">
    <property type="component" value="Chromosome 3"/>
</dbReference>
<dbReference type="SUPFAM" id="SSF111347">
    <property type="entry name" value="Rap/Ran-GAP"/>
    <property type="match status" value="1"/>
</dbReference>
<feature type="region of interest" description="Disordered" evidence="2">
    <location>
        <begin position="1091"/>
        <end position="1150"/>
    </location>
</feature>
<dbReference type="EMBL" id="CP086716">
    <property type="protein sequence ID" value="WOO80982.1"/>
    <property type="molecule type" value="Genomic_DNA"/>
</dbReference>
<dbReference type="PANTHER" id="PTHR10063:SF0">
    <property type="entry name" value="TUBERIN"/>
    <property type="match status" value="1"/>
</dbReference>
<evidence type="ECO:0000313" key="4">
    <source>
        <dbReference type="EMBL" id="WOO80982.1"/>
    </source>
</evidence>
<feature type="compositionally biased region" description="Polar residues" evidence="2">
    <location>
        <begin position="956"/>
        <end position="969"/>
    </location>
</feature>
<dbReference type="Pfam" id="PF03542">
    <property type="entry name" value="Tuberin"/>
    <property type="match status" value="1"/>
</dbReference>
<gene>
    <name evidence="4" type="primary">TSC2</name>
    <name evidence="4" type="ORF">LOC62_03G004511</name>
</gene>
<dbReference type="GeneID" id="87807749"/>
<dbReference type="Pfam" id="PF11864">
    <property type="entry name" value="DUF3384"/>
    <property type="match status" value="1"/>
</dbReference>
<feature type="region of interest" description="Disordered" evidence="2">
    <location>
        <begin position="1"/>
        <end position="26"/>
    </location>
</feature>
<reference evidence="4" key="1">
    <citation type="submission" date="2023-10" db="EMBL/GenBank/DDBJ databases">
        <authorList>
            <person name="Noh H."/>
        </authorList>
    </citation>
    <scope>NUCLEOTIDE SEQUENCE</scope>
    <source>
        <strain evidence="4">DUCC4014</strain>
    </source>
</reference>
<feature type="region of interest" description="Disordered" evidence="2">
    <location>
        <begin position="1581"/>
        <end position="1637"/>
    </location>
</feature>
<feature type="compositionally biased region" description="Basic and acidic residues" evidence="2">
    <location>
        <begin position="898"/>
        <end position="914"/>
    </location>
</feature>
<feature type="compositionally biased region" description="Polar residues" evidence="2">
    <location>
        <begin position="921"/>
        <end position="942"/>
    </location>
</feature>
<evidence type="ECO:0000256" key="2">
    <source>
        <dbReference type="SAM" id="MobiDB-lite"/>
    </source>
</evidence>
<evidence type="ECO:0000259" key="3">
    <source>
        <dbReference type="PROSITE" id="PS50085"/>
    </source>
</evidence>
<dbReference type="InterPro" id="IPR027107">
    <property type="entry name" value="Tuberin/Ral-act_asu"/>
</dbReference>
<dbReference type="RefSeq" id="XP_062627014.1">
    <property type="nucleotide sequence ID" value="XM_062771030.1"/>
</dbReference>
<dbReference type="GO" id="GO:0051056">
    <property type="term" value="P:regulation of small GTPase mediated signal transduction"/>
    <property type="evidence" value="ECO:0007669"/>
    <property type="project" value="InterPro"/>
</dbReference>
<dbReference type="InterPro" id="IPR035974">
    <property type="entry name" value="Rap/Ran-GAP_sf"/>
</dbReference>
<dbReference type="PROSITE" id="PS50085">
    <property type="entry name" value="RAPGAP"/>
    <property type="match status" value="1"/>
</dbReference>
<dbReference type="GO" id="GO:0032007">
    <property type="term" value="P:negative regulation of TOR signaling"/>
    <property type="evidence" value="ECO:0007669"/>
    <property type="project" value="TreeGrafter"/>
</dbReference>
<evidence type="ECO:0000256" key="1">
    <source>
        <dbReference type="ARBA" id="ARBA00022468"/>
    </source>
</evidence>
<keyword evidence="1" id="KW-0343">GTPase activation</keyword>
<dbReference type="GO" id="GO:0005096">
    <property type="term" value="F:GTPase activator activity"/>
    <property type="evidence" value="ECO:0007669"/>
    <property type="project" value="UniProtKB-KW"/>
</dbReference>
<feature type="region of interest" description="Disordered" evidence="2">
    <location>
        <begin position="366"/>
        <end position="389"/>
    </location>
</feature>
<feature type="compositionally biased region" description="Polar residues" evidence="2">
    <location>
        <begin position="366"/>
        <end position="387"/>
    </location>
</feature>
<dbReference type="GO" id="GO:0033596">
    <property type="term" value="C:TSC1-TSC2 complex"/>
    <property type="evidence" value="ECO:0007669"/>
    <property type="project" value="TreeGrafter"/>
</dbReference>
<proteinExistence type="predicted"/>
<feature type="region of interest" description="Disordered" evidence="2">
    <location>
        <begin position="825"/>
        <end position="844"/>
    </location>
</feature>
<evidence type="ECO:0000313" key="5">
    <source>
        <dbReference type="Proteomes" id="UP000827549"/>
    </source>
</evidence>
<name>A0AAF1BHZ5_9TREE</name>
<dbReference type="Gene3D" id="3.40.50.11210">
    <property type="entry name" value="Rap/Ran-GAP"/>
    <property type="match status" value="1"/>
</dbReference>
<organism evidence="4 5">
    <name type="scientific">Vanrija pseudolonga</name>
    <dbReference type="NCBI Taxonomy" id="143232"/>
    <lineage>
        <taxon>Eukaryota</taxon>
        <taxon>Fungi</taxon>
        <taxon>Dikarya</taxon>
        <taxon>Basidiomycota</taxon>
        <taxon>Agaricomycotina</taxon>
        <taxon>Tremellomycetes</taxon>
        <taxon>Trichosporonales</taxon>
        <taxon>Trichosporonaceae</taxon>
        <taxon>Vanrija</taxon>
    </lineage>
</organism>
<feature type="region of interest" description="Disordered" evidence="2">
    <location>
        <begin position="875"/>
        <end position="969"/>
    </location>
</feature>
<sequence length="1980" mass="216316">MSGGRGGDRGAERPDLPASSSSSSSVGALSFLPNLFGRRTSSKASTTTATALAHGAKASASSSVTRESFDEARLLASPPAGLALLPGGSISGQLPGAVTPTQPAFNIESALATMEPGAAKSNAELVDTIKSTSVWIANNLYDHGSASPATAAPDLAEFGLTPQDVRRLYGHAMKFGAPDADYALRTAAIRLLAVLVAVAPPRDSVLDPDPAGLPSWVTRRAVYVIVAAWSGGMPGWAYNEQMYVEVAALKALTRDGEIITGMEGILGWLLKLLGGLKTDWISWCSMGDDAPASASNTREAAFGPIHNATPPETAASLIDLAAAVIGHRVALFAPADISSLVRPMIEFIWIGILAAVSDPNGVPAVSSANSTHSTLGRRSQPGTTLNSPAAMAPRTLDVRRGSSLTVGRVEPFPLTTTATPPKSPGRGRKHTVQWAGPFRSLCLLINTLFESYTLNDDLFDEVFELLCFAFGQDDRDAMMDTADVSFNPSELVRTMLGSKSGRRGELALRRALEGKLVITKTEGRRGINVERKVTRGAVIIARQVTQDPEFVAQSGSLGMSFCSLAPSLVDAESTSRYPRAAPAEWARWQPVDAEILSLLDSHLSTLETNGLSESQGDDAWTEGEAACDILDGMIRLVQGASPEPSRTILRSSESPLVTTFGSILLRIPSVIGRLHSQLHTSTSAHAESPQLTQLPPFYHPKHVALLLDLSPYLDEDAANVVIDYYQRECLCLPFTNDWDKNIWKLLEAFCMSNDLPLARMRVSNMLYKDIYGYVQDHHESRDELVAKVLVPYLDRWLPDETDDGLLTDALNVLVLAAVADTLAKDEERRRTVPKPQLDAEDLAPKPTEEFTKYLASGSFDQIRALIIKLATTSRCKDGHSGRASSNVSLQSMGQSPAPDKDERDSREGRPRETSGLRNLMRTLSPSRGESSAPPASTGNLTQILAGPPKDKEEDYLSSNAASTTTPQHQSCKSLHAAKALIAIFTRLAFTAPHGVAVGGEPLRCPTTARGIMVYRDCLNLLFPMADGTAASAALSKVPARCPAARLTVLSGGIRLRADRKHRLIFRDDINRFIYPYAATIFRTKETEEAVRTAMEQEEARRRARAQPTAGRVGSSNAEDERGRSARPGVASTRSRSRSKAAGTLLRTSSTVTEPQSYNPLWCLPEAVIFETPLDNHPSDYMVVYDPNHPAAANQTVDHVEGLWLPVSDYLRVLNGLLRWEHDWELVSYVLCFLPQQLGNKHFFHGARAAHELRSLLSVLCGGILDSDNRWERRFNVPSFIKRPHINALAYQSLSILISYKNVMDRSECDRLLQSLVAGLEGNSMLAKPCLQALTICVYELEQNIAKLMPVILRKMQQILSTPVVAVHILEFLVALGNSNLYRNFTEDQYRLVFAVAIGYIAEHNTRTGSASAADFANSREAYTLSQHVIGLAYHAIYLWFLTLRVAQRPRYVSELVRGLIHAKPQGVGVDERNEVCFDWMSRYAYGNADPKPAQSFLSQVVMATGEEQPSKSQSWVLGGAIVTVTSHPRTGWATITTTRPTGQTSIVCKLENVPLLDLGEANADLVSLPATLMANREQKRDINEGSNPSGDHSPGGRTPGDATPASGPTPSDTLDPRKIVALKSPDPNPAQDPSLPAGFVWSGAAPSQRRKDVMVEPSYLALQLLSSYPNNTIFAPRGQYVPREPKFERAIRTLHNTPVINTYKIAVLYVGPGQKTETEILSNTDGSPLYLDFLAGLGRVIKLKGQMDIYTGGLDTHNDTDGEYAYAWWDDLAQTVFHAPTLMPNVEHLPEFTNKKRLVGNDFVKIVYNESGNDFAFDTIKTSFNFVNIVISPYATRDMAEAGALARPTQDAPVRSSADEYMEDTEDYFKIMVQRAPGIPDFSPIGDYKLVSRRNLPNLVRQMALYANSMAVRFEECKKAVDAASAEYITLWRTRYQHIKRLKDMLPPLEGTDPKDPFETEEALRDFTKIFGQPTMTLGE</sequence>